<dbReference type="Proteomes" id="UP000703590">
    <property type="component" value="Unassembled WGS sequence"/>
</dbReference>
<evidence type="ECO:0000256" key="1">
    <source>
        <dbReference type="ARBA" id="ARBA00006594"/>
    </source>
</evidence>
<dbReference type="PRINTS" id="PR00506">
    <property type="entry name" value="D21N6MTFRASE"/>
</dbReference>
<dbReference type="SUPFAM" id="SSF53335">
    <property type="entry name" value="S-adenosyl-L-methionine-dependent methyltransferases"/>
    <property type="match status" value="1"/>
</dbReference>
<dbReference type="InterPro" id="IPR022221">
    <property type="entry name" value="TypeIII_RM_meth"/>
</dbReference>
<keyword evidence="4" id="KW-0808">Transferase</keyword>
<dbReference type="PIRSF" id="PIRSF015855">
    <property type="entry name" value="TypeIII_Mtase_mKpnI"/>
    <property type="match status" value="1"/>
</dbReference>
<evidence type="ECO:0000256" key="5">
    <source>
        <dbReference type="ARBA" id="ARBA00022691"/>
    </source>
</evidence>
<dbReference type="EC" id="2.1.1.72" evidence="2"/>
<comment type="caution">
    <text evidence="9">The sequence shown here is derived from an EMBL/GenBank/DDBJ whole genome shotgun (WGS) entry which is preliminary data.</text>
</comment>
<evidence type="ECO:0000259" key="8">
    <source>
        <dbReference type="Pfam" id="PF12564"/>
    </source>
</evidence>
<protein>
    <recommendedName>
        <fullName evidence="2">site-specific DNA-methyltransferase (adenine-specific)</fullName>
        <ecNumber evidence="2">2.1.1.72</ecNumber>
    </recommendedName>
</protein>
<feature type="domain" description="Type III restriction/modification enzyme methylation subunit" evidence="8">
    <location>
        <begin position="39"/>
        <end position="94"/>
    </location>
</feature>
<organism evidence="9 10">
    <name type="scientific">Sulfurospirillum tamanense</name>
    <dbReference type="NCBI Taxonomy" id="2813362"/>
    <lineage>
        <taxon>Bacteria</taxon>
        <taxon>Pseudomonadati</taxon>
        <taxon>Campylobacterota</taxon>
        <taxon>Epsilonproteobacteria</taxon>
        <taxon>Campylobacterales</taxon>
        <taxon>Sulfurospirillaceae</taxon>
        <taxon>Sulfurospirillum</taxon>
    </lineage>
</organism>
<keyword evidence="3" id="KW-0489">Methyltransferase</keyword>
<dbReference type="Pfam" id="PF12564">
    <property type="entry name" value="TypeIII_RM_meth"/>
    <property type="match status" value="1"/>
</dbReference>
<name>A0ABS2WVT9_9BACT</name>
<dbReference type="InterPro" id="IPR029063">
    <property type="entry name" value="SAM-dependent_MTases_sf"/>
</dbReference>
<evidence type="ECO:0000256" key="6">
    <source>
        <dbReference type="ARBA" id="ARBA00047942"/>
    </source>
</evidence>
<dbReference type="Pfam" id="PF01555">
    <property type="entry name" value="N6_N4_Mtase"/>
    <property type="match status" value="1"/>
</dbReference>
<reference evidence="9" key="2">
    <citation type="submission" date="2021-02" db="EMBL/GenBank/DDBJ databases">
        <authorList>
            <person name="Merkel A.Y."/>
        </authorList>
    </citation>
    <scope>NUCLEOTIDE SEQUENCE</scope>
    <source>
        <strain evidence="9">T05b</strain>
    </source>
</reference>
<comment type="similarity">
    <text evidence="1">Belongs to the N(4)/N(6)-methyltransferase family.</text>
</comment>
<evidence type="ECO:0000313" key="10">
    <source>
        <dbReference type="Proteomes" id="UP000703590"/>
    </source>
</evidence>
<evidence type="ECO:0000256" key="4">
    <source>
        <dbReference type="ARBA" id="ARBA00022679"/>
    </source>
</evidence>
<dbReference type="RefSeq" id="WP_205460074.1">
    <property type="nucleotide sequence ID" value="NZ_JAFHKK010000043.1"/>
</dbReference>
<dbReference type="Gene3D" id="3.40.50.150">
    <property type="entry name" value="Vaccinia Virus protein VP39"/>
    <property type="match status" value="1"/>
</dbReference>
<accession>A0ABS2WVT9</accession>
<reference evidence="9" key="1">
    <citation type="submission" date="2021-02" db="EMBL/GenBank/DDBJ databases">
        <title>Sulfurospirillum tamanensis sp. nov.</title>
        <authorList>
            <person name="Frolova A."/>
            <person name="Merkel A."/>
            <person name="Slobodkin A."/>
        </authorList>
    </citation>
    <scope>NUCLEOTIDE SEQUENCE</scope>
    <source>
        <strain evidence="9">T05b</strain>
    </source>
</reference>
<evidence type="ECO:0000313" key="9">
    <source>
        <dbReference type="EMBL" id="MBN2965513.1"/>
    </source>
</evidence>
<feature type="domain" description="DNA methylase N-4/N-6" evidence="7">
    <location>
        <begin position="196"/>
        <end position="365"/>
    </location>
</feature>
<dbReference type="PROSITE" id="PS00092">
    <property type="entry name" value="N6_MTASE"/>
    <property type="match status" value="1"/>
</dbReference>
<evidence type="ECO:0000256" key="3">
    <source>
        <dbReference type="ARBA" id="ARBA00022603"/>
    </source>
</evidence>
<sequence>MTTLPLYEKIKQIFLGSEFSSLEGEFLTGKIFEAIEKLDKSFIAILLQNQTTKEHFFEVIEDAYILNQNKLYEFFNAKEYFDNSFTSYTNKIGLIKKDSFIKKFDDVVLAFPYKDCILEGGMSNEDVAKKEVFYNAIISKEEIDRLFEPKVLTNIKKFDKVGQSSPSEISMDDNLILKGNNLLALHSLKQRYTGQIKLIYIDPPYNTGNDGFKYNDRFNHSTWLTFMKNRLEVARELLKDDGVIFVSIDDNEQAYLKVLMDEIFGRENFIANFVWKKRSGTNDSVNFSSIDHEYVLAYSSSSKFKFIGVKKHFSNYKNPDNDIRGAWTSGDLTCNKTAVERPNLYYDITDPKTNLVYKCNPNRVWRTIESKMLELIKKDKIIFPKDGIGTPQYKRHLEEVKSDFKPVS</sequence>
<comment type="catalytic activity">
    <reaction evidence="6">
        <text>a 2'-deoxyadenosine in DNA + S-adenosyl-L-methionine = an N(6)-methyl-2'-deoxyadenosine in DNA + S-adenosyl-L-homocysteine + H(+)</text>
        <dbReference type="Rhea" id="RHEA:15197"/>
        <dbReference type="Rhea" id="RHEA-COMP:12418"/>
        <dbReference type="Rhea" id="RHEA-COMP:12419"/>
        <dbReference type="ChEBI" id="CHEBI:15378"/>
        <dbReference type="ChEBI" id="CHEBI:57856"/>
        <dbReference type="ChEBI" id="CHEBI:59789"/>
        <dbReference type="ChEBI" id="CHEBI:90615"/>
        <dbReference type="ChEBI" id="CHEBI:90616"/>
        <dbReference type="EC" id="2.1.1.72"/>
    </reaction>
</comment>
<evidence type="ECO:0000259" key="7">
    <source>
        <dbReference type="Pfam" id="PF01555"/>
    </source>
</evidence>
<evidence type="ECO:0000256" key="2">
    <source>
        <dbReference type="ARBA" id="ARBA00011900"/>
    </source>
</evidence>
<keyword evidence="5" id="KW-0949">S-adenosyl-L-methionine</keyword>
<dbReference type="InterPro" id="IPR002941">
    <property type="entry name" value="DNA_methylase_N4/N6"/>
</dbReference>
<proteinExistence type="inferred from homology"/>
<gene>
    <name evidence="9" type="ORF">JWV37_12045</name>
</gene>
<dbReference type="InterPro" id="IPR002052">
    <property type="entry name" value="DNA_methylase_N6_adenine_CS"/>
</dbReference>
<dbReference type="EMBL" id="JAFHKK010000043">
    <property type="protein sequence ID" value="MBN2965513.1"/>
    <property type="molecule type" value="Genomic_DNA"/>
</dbReference>
<keyword evidence="10" id="KW-1185">Reference proteome</keyword>
<feature type="non-terminal residue" evidence="9">
    <location>
        <position position="408"/>
    </location>
</feature>
<dbReference type="InterPro" id="IPR002295">
    <property type="entry name" value="N4/N6-MTase_EcoPI_Mod-like"/>
</dbReference>